<proteinExistence type="predicted"/>
<sequence length="217" mass="24013">MKTGIIASIGVVGAGATAGGAYLITRNNSLSIEQLISKSINKIPVTKDSDWTTLWNAYKQENSGKGVGEDSWKLAEWKDSNNPTNIPNSYKTKCSSLLKEKVSDDKDPKYLEFLKMCSRNKTMGDLLKGSTLLGTETGNKDKWKAKFRNYQQGKKNDGSYPIDGITLAEGDKDTDDNHLKKLQDGCNSEWNKTVTGNETNAYLESLKKWCSAEVILN</sequence>
<reference evidence="1 2" key="1">
    <citation type="journal article" date="2012" name="J. Bacteriol.">
        <title>Complete genome sequence of Mycoplasma haemocanis strain Illinois.</title>
        <authorList>
            <person name="do Nascimento N.C."/>
            <person name="Guimaraes A.M."/>
            <person name="Santos A.P."/>
            <person name="Sanmiguel P.J."/>
            <person name="Messick J.B."/>
        </authorList>
    </citation>
    <scope>NUCLEOTIDE SEQUENCE [LARGE SCALE GENOMIC DNA]</scope>
    <source>
        <strain evidence="1 2">Illinois</strain>
    </source>
</reference>
<dbReference type="EMBL" id="CP003199">
    <property type="protein sequence ID" value="AEW45231.1"/>
    <property type="molecule type" value="Genomic_DNA"/>
</dbReference>
<dbReference type="AlphaFoldDB" id="H6N6F9"/>
<keyword evidence="2" id="KW-1185">Reference proteome</keyword>
<organism evidence="1 2">
    <name type="scientific">Mycoplasma haemocanis (strain Illinois)</name>
    <dbReference type="NCBI Taxonomy" id="1111676"/>
    <lineage>
        <taxon>Bacteria</taxon>
        <taxon>Bacillati</taxon>
        <taxon>Mycoplasmatota</taxon>
        <taxon>Mollicutes</taxon>
        <taxon>Mycoplasmataceae</taxon>
        <taxon>Mycoplasma</taxon>
    </lineage>
</organism>
<evidence type="ECO:0000313" key="2">
    <source>
        <dbReference type="Proteomes" id="UP000009135"/>
    </source>
</evidence>
<accession>H6N6F9</accession>
<dbReference type="KEGG" id="mhe:MHC_01825"/>
<name>H6N6F9_MYCHN</name>
<dbReference type="STRING" id="1111676.MHC_01825"/>
<protein>
    <submittedName>
        <fullName evidence="1">Uncharacterized protein</fullName>
    </submittedName>
</protein>
<dbReference type="HOGENOM" id="CLU_098620_1_0_14"/>
<dbReference type="OrthoDB" id="9822995at2"/>
<gene>
    <name evidence="1" type="ordered locus">MHC_01825</name>
</gene>
<dbReference type="Proteomes" id="UP000009135">
    <property type="component" value="Chromosome"/>
</dbReference>
<evidence type="ECO:0000313" key="1">
    <source>
        <dbReference type="EMBL" id="AEW45231.1"/>
    </source>
</evidence>